<dbReference type="InterPro" id="IPR028082">
    <property type="entry name" value="Peripla_BP_I"/>
</dbReference>
<keyword evidence="6" id="KW-1185">Reference proteome</keyword>
<evidence type="ECO:0000256" key="2">
    <source>
        <dbReference type="ARBA" id="ARBA00023125"/>
    </source>
</evidence>
<keyword evidence="2 5" id="KW-0238">DNA-binding</keyword>
<protein>
    <submittedName>
        <fullName evidence="5">LacI family DNA-binding transcriptional regulator</fullName>
    </submittedName>
</protein>
<dbReference type="SUPFAM" id="SSF53822">
    <property type="entry name" value="Periplasmic binding protein-like I"/>
    <property type="match status" value="1"/>
</dbReference>
<name>A0ABV5LMQ4_9ACTN</name>
<proteinExistence type="predicted"/>
<dbReference type="Pfam" id="PF13377">
    <property type="entry name" value="Peripla_BP_3"/>
    <property type="match status" value="1"/>
</dbReference>
<dbReference type="CDD" id="cd01392">
    <property type="entry name" value="HTH_LacI"/>
    <property type="match status" value="1"/>
</dbReference>
<comment type="caution">
    <text evidence="5">The sequence shown here is derived from an EMBL/GenBank/DDBJ whole genome shotgun (WGS) entry which is preliminary data.</text>
</comment>
<dbReference type="SUPFAM" id="SSF47413">
    <property type="entry name" value="lambda repressor-like DNA-binding domains"/>
    <property type="match status" value="1"/>
</dbReference>
<dbReference type="PANTHER" id="PTHR30146:SF109">
    <property type="entry name" value="HTH-TYPE TRANSCRIPTIONAL REGULATOR GALS"/>
    <property type="match status" value="1"/>
</dbReference>
<dbReference type="SMART" id="SM00354">
    <property type="entry name" value="HTH_LACI"/>
    <property type="match status" value="1"/>
</dbReference>
<dbReference type="GO" id="GO:0003677">
    <property type="term" value="F:DNA binding"/>
    <property type="evidence" value="ECO:0007669"/>
    <property type="project" value="UniProtKB-KW"/>
</dbReference>
<dbReference type="InterPro" id="IPR000843">
    <property type="entry name" value="HTH_LacI"/>
</dbReference>
<organism evidence="5 6">
    <name type="scientific">Kineococcus gynurae</name>
    <dbReference type="NCBI Taxonomy" id="452979"/>
    <lineage>
        <taxon>Bacteria</taxon>
        <taxon>Bacillati</taxon>
        <taxon>Actinomycetota</taxon>
        <taxon>Actinomycetes</taxon>
        <taxon>Kineosporiales</taxon>
        <taxon>Kineosporiaceae</taxon>
        <taxon>Kineococcus</taxon>
    </lineage>
</organism>
<accession>A0ABV5LMQ4</accession>
<feature type="domain" description="HTH lacI-type" evidence="4">
    <location>
        <begin position="20"/>
        <end position="74"/>
    </location>
</feature>
<evidence type="ECO:0000313" key="5">
    <source>
        <dbReference type="EMBL" id="MFB9375347.1"/>
    </source>
</evidence>
<keyword evidence="1" id="KW-0805">Transcription regulation</keyword>
<keyword evidence="3" id="KW-0804">Transcription</keyword>
<dbReference type="PROSITE" id="PS50932">
    <property type="entry name" value="HTH_LACI_2"/>
    <property type="match status" value="1"/>
</dbReference>
<dbReference type="InterPro" id="IPR010982">
    <property type="entry name" value="Lambda_DNA-bd_dom_sf"/>
</dbReference>
<evidence type="ECO:0000256" key="3">
    <source>
        <dbReference type="ARBA" id="ARBA00023163"/>
    </source>
</evidence>
<dbReference type="EMBL" id="JBHMDM010000001">
    <property type="protein sequence ID" value="MFB9375347.1"/>
    <property type="molecule type" value="Genomic_DNA"/>
</dbReference>
<gene>
    <name evidence="5" type="ORF">ACFFVI_00035</name>
</gene>
<evidence type="ECO:0000259" key="4">
    <source>
        <dbReference type="PROSITE" id="PS50932"/>
    </source>
</evidence>
<dbReference type="InterPro" id="IPR046335">
    <property type="entry name" value="LacI/GalR-like_sensor"/>
</dbReference>
<dbReference type="CDD" id="cd06267">
    <property type="entry name" value="PBP1_LacI_sugar_binding-like"/>
    <property type="match status" value="1"/>
</dbReference>
<dbReference type="Pfam" id="PF00356">
    <property type="entry name" value="LacI"/>
    <property type="match status" value="1"/>
</dbReference>
<dbReference type="Gene3D" id="3.40.50.2300">
    <property type="match status" value="2"/>
</dbReference>
<dbReference type="PANTHER" id="PTHR30146">
    <property type="entry name" value="LACI-RELATED TRANSCRIPTIONAL REPRESSOR"/>
    <property type="match status" value="1"/>
</dbReference>
<dbReference type="RefSeq" id="WP_380136453.1">
    <property type="nucleotide sequence ID" value="NZ_JBHLUI010000006.1"/>
</dbReference>
<evidence type="ECO:0000256" key="1">
    <source>
        <dbReference type="ARBA" id="ARBA00023015"/>
    </source>
</evidence>
<dbReference type="Gene3D" id="1.10.260.40">
    <property type="entry name" value="lambda repressor-like DNA-binding domains"/>
    <property type="match status" value="1"/>
</dbReference>
<sequence>MTVGAARREGLLDPRTARMVTMRDVARRAEVSPKTVSRVFNDDPHVLPETRARVEAALQELNYVPNDLARTFRSGRARTVGVAVPSLADPFFATIVAAVDDEARQHDLSSVVTSLGSDAGREAELVEALLRTQVSGLVVAPISADHAYLHRWVTRVPTVFVDRPPIGVGTDYFIEDDHGGARAATLHLLDRGCRRVALLGDHETLPATPDRLAGYRAALAERGIADDPALVALDVTDRTRAEAALARILPAGPDAVFSTNARTSMAMMAAVQRTGLPHVGFGDFPMADVLTPSFTVVDQDPEMLGRLAARRVLERIAEPARRRRRKNVLAVRLVERDSCRLAVPDLGVVGAVGGN</sequence>
<reference evidence="5 6" key="1">
    <citation type="submission" date="2024-09" db="EMBL/GenBank/DDBJ databases">
        <authorList>
            <person name="Sun Q."/>
            <person name="Mori K."/>
        </authorList>
    </citation>
    <scope>NUCLEOTIDE SEQUENCE [LARGE SCALE GENOMIC DNA]</scope>
    <source>
        <strain evidence="5 6">TISTR 1856</strain>
    </source>
</reference>
<evidence type="ECO:0000313" key="6">
    <source>
        <dbReference type="Proteomes" id="UP001589748"/>
    </source>
</evidence>
<dbReference type="Proteomes" id="UP001589748">
    <property type="component" value="Unassembled WGS sequence"/>
</dbReference>